<dbReference type="AlphaFoldDB" id="T1BLN2"/>
<reference evidence="1" key="2">
    <citation type="journal article" date="2014" name="ISME J.">
        <title>Microbial stratification in low pH oxic and suboxic macroscopic growths along an acid mine drainage.</title>
        <authorList>
            <person name="Mendez-Garcia C."/>
            <person name="Mesa V."/>
            <person name="Sprenger R.R."/>
            <person name="Richter M."/>
            <person name="Diez M.S."/>
            <person name="Solano J."/>
            <person name="Bargiela R."/>
            <person name="Golyshina O.V."/>
            <person name="Manteca A."/>
            <person name="Ramos J.L."/>
            <person name="Gallego J.R."/>
            <person name="Llorente I."/>
            <person name="Martins Dos Santos V.A."/>
            <person name="Jensen O.N."/>
            <person name="Pelaez A.I."/>
            <person name="Sanchez J."/>
            <person name="Ferrer M."/>
        </authorList>
    </citation>
    <scope>NUCLEOTIDE SEQUENCE</scope>
</reference>
<protein>
    <submittedName>
        <fullName evidence="1">Uncharacterized protein</fullName>
    </submittedName>
</protein>
<dbReference type="EMBL" id="AUZX01005004">
    <property type="protein sequence ID" value="EQD69408.1"/>
    <property type="molecule type" value="Genomic_DNA"/>
</dbReference>
<accession>T1BLN2</accession>
<proteinExistence type="predicted"/>
<evidence type="ECO:0000313" key="1">
    <source>
        <dbReference type="EMBL" id="EQD69408.1"/>
    </source>
</evidence>
<sequence length="84" mass="9744">MNSATISTVTTQVHGRKYRYHRHGLLDDIPHRKIGKGVIIIRSEDLERVKEYVRDKVEDIHIRIVELNVDDIDILEGKNRATSP</sequence>
<reference evidence="1" key="1">
    <citation type="submission" date="2013-08" db="EMBL/GenBank/DDBJ databases">
        <authorList>
            <person name="Mendez C."/>
            <person name="Richter M."/>
            <person name="Ferrer M."/>
            <person name="Sanchez J."/>
        </authorList>
    </citation>
    <scope>NUCLEOTIDE SEQUENCE</scope>
</reference>
<comment type="caution">
    <text evidence="1">The sequence shown here is derived from an EMBL/GenBank/DDBJ whole genome shotgun (WGS) entry which is preliminary data.</text>
</comment>
<name>T1BLN2_9ZZZZ</name>
<gene>
    <name evidence="1" type="ORF">B1A_06922</name>
</gene>
<organism evidence="1">
    <name type="scientific">mine drainage metagenome</name>
    <dbReference type="NCBI Taxonomy" id="410659"/>
    <lineage>
        <taxon>unclassified sequences</taxon>
        <taxon>metagenomes</taxon>
        <taxon>ecological metagenomes</taxon>
    </lineage>
</organism>